<dbReference type="Gene3D" id="3.40.1210.10">
    <property type="entry name" value="Survival protein SurE-like phosphatase/nucleotidase"/>
    <property type="match status" value="1"/>
</dbReference>
<evidence type="ECO:0000313" key="3">
    <source>
        <dbReference type="Proteomes" id="UP000469558"/>
    </source>
</evidence>
<sequence>MRFSHFKSVIVASASLSAVNSLNILITNDDGFGRSNIREIYKAVKAFGHNVYIVASTSNESGTGAFVFTRQTGGADVDEAVYNATSGLFTYGKVVPAGANTCINGDCSLLGETNILNSSCQSPVSIFTVDYDAPSLAMLRLT</sequence>
<dbReference type="SUPFAM" id="SSF64167">
    <property type="entry name" value="SurE-like"/>
    <property type="match status" value="1"/>
</dbReference>
<accession>A0A8T9BTW8</accession>
<dbReference type="GO" id="GO:0016787">
    <property type="term" value="F:hydrolase activity"/>
    <property type="evidence" value="ECO:0007669"/>
    <property type="project" value="InterPro"/>
</dbReference>
<dbReference type="AlphaFoldDB" id="A0A8T9BTW8"/>
<organism evidence="2 3">
    <name type="scientific">Lachnellula suecica</name>
    <dbReference type="NCBI Taxonomy" id="602035"/>
    <lineage>
        <taxon>Eukaryota</taxon>
        <taxon>Fungi</taxon>
        <taxon>Dikarya</taxon>
        <taxon>Ascomycota</taxon>
        <taxon>Pezizomycotina</taxon>
        <taxon>Leotiomycetes</taxon>
        <taxon>Helotiales</taxon>
        <taxon>Lachnaceae</taxon>
        <taxon>Lachnellula</taxon>
    </lineage>
</organism>
<gene>
    <name evidence="2" type="primary">PHO2_1</name>
    <name evidence="2" type="ORF">LSUE1_G009955</name>
</gene>
<proteinExistence type="predicted"/>
<name>A0A8T9BTW8_9HELO</name>
<dbReference type="Proteomes" id="UP000469558">
    <property type="component" value="Unassembled WGS sequence"/>
</dbReference>
<dbReference type="InterPro" id="IPR002828">
    <property type="entry name" value="SurE-like_Pase/nucleotidase"/>
</dbReference>
<dbReference type="EMBL" id="QGMK01002496">
    <property type="protein sequence ID" value="TVY58120.1"/>
    <property type="molecule type" value="Genomic_DNA"/>
</dbReference>
<evidence type="ECO:0000313" key="2">
    <source>
        <dbReference type="EMBL" id="TVY58120.1"/>
    </source>
</evidence>
<keyword evidence="3" id="KW-1185">Reference proteome</keyword>
<protein>
    <submittedName>
        <fullName evidence="2">Acid phosphatase</fullName>
    </submittedName>
</protein>
<dbReference type="InterPro" id="IPR036523">
    <property type="entry name" value="SurE-like_sf"/>
</dbReference>
<comment type="caution">
    <text evidence="2">The sequence shown here is derived from an EMBL/GenBank/DDBJ whole genome shotgun (WGS) entry which is preliminary data.</text>
</comment>
<feature type="domain" description="Survival protein SurE-like phosphatase/nucleotidase" evidence="1">
    <location>
        <begin position="24"/>
        <end position="71"/>
    </location>
</feature>
<dbReference type="Pfam" id="PF01975">
    <property type="entry name" value="SurE"/>
    <property type="match status" value="1"/>
</dbReference>
<reference evidence="2 3" key="1">
    <citation type="submission" date="2018-05" db="EMBL/GenBank/DDBJ databases">
        <title>Genome sequencing and assembly of the regulated plant pathogen Lachnellula willkommii and related sister species for the development of diagnostic species identification markers.</title>
        <authorList>
            <person name="Giroux E."/>
            <person name="Bilodeau G."/>
        </authorList>
    </citation>
    <scope>NUCLEOTIDE SEQUENCE [LARGE SCALE GENOMIC DNA]</scope>
    <source>
        <strain evidence="2 3">CBS 268.59</strain>
    </source>
</reference>
<evidence type="ECO:0000259" key="1">
    <source>
        <dbReference type="Pfam" id="PF01975"/>
    </source>
</evidence>
<dbReference type="OrthoDB" id="4018688at2759"/>